<accession>A0A520LP56</accession>
<dbReference type="NCBIfam" id="TIGR03420">
    <property type="entry name" value="DnaA_homol_Hda"/>
    <property type="match status" value="1"/>
</dbReference>
<dbReference type="PANTHER" id="PTHR30050">
    <property type="entry name" value="CHROMOSOMAL REPLICATION INITIATOR PROTEIN DNAA"/>
    <property type="match status" value="1"/>
</dbReference>
<feature type="domain" description="Chromosomal replication initiator protein DnaA ATPAse" evidence="1">
    <location>
        <begin position="14"/>
        <end position="162"/>
    </location>
</feature>
<evidence type="ECO:0000313" key="3">
    <source>
        <dbReference type="EMBL" id="RZO08626.1"/>
    </source>
</evidence>
<dbReference type="PANTHER" id="PTHR30050:SF5">
    <property type="entry name" value="DNAA REGULATORY INACTIVATOR HDA"/>
    <property type="match status" value="1"/>
</dbReference>
<evidence type="ECO:0000259" key="2">
    <source>
        <dbReference type="Pfam" id="PF22688"/>
    </source>
</evidence>
<evidence type="ECO:0000259" key="1">
    <source>
        <dbReference type="Pfam" id="PF00308"/>
    </source>
</evidence>
<dbReference type="InterPro" id="IPR055199">
    <property type="entry name" value="Hda_lid"/>
</dbReference>
<dbReference type="Gene3D" id="3.40.50.300">
    <property type="entry name" value="P-loop containing nucleotide triphosphate hydrolases"/>
    <property type="match status" value="1"/>
</dbReference>
<feature type="domain" description="Hda lid" evidence="2">
    <location>
        <begin position="167"/>
        <end position="230"/>
    </location>
</feature>
<evidence type="ECO:0000313" key="4">
    <source>
        <dbReference type="Proteomes" id="UP000318148"/>
    </source>
</evidence>
<dbReference type="Pfam" id="PF22688">
    <property type="entry name" value="Hda_lid"/>
    <property type="match status" value="1"/>
</dbReference>
<dbReference type="GO" id="GO:0032297">
    <property type="term" value="P:negative regulation of DNA-templated DNA replication initiation"/>
    <property type="evidence" value="ECO:0007669"/>
    <property type="project" value="InterPro"/>
</dbReference>
<dbReference type="EMBL" id="SHBO01000003">
    <property type="protein sequence ID" value="RZO08626.1"/>
    <property type="molecule type" value="Genomic_DNA"/>
</dbReference>
<dbReference type="InterPro" id="IPR027417">
    <property type="entry name" value="P-loop_NTPase"/>
</dbReference>
<dbReference type="Proteomes" id="UP000318148">
    <property type="component" value="Unassembled WGS sequence"/>
</dbReference>
<dbReference type="AlphaFoldDB" id="A0A520LP56"/>
<dbReference type="Gene3D" id="1.10.8.60">
    <property type="match status" value="1"/>
</dbReference>
<reference evidence="3 4" key="1">
    <citation type="submission" date="2019-02" db="EMBL/GenBank/DDBJ databases">
        <title>Prokaryotic population dynamics and viral predation in marine succession experiment using metagenomics: the confinement effect.</title>
        <authorList>
            <person name="Haro-Moreno J.M."/>
            <person name="Rodriguez-Valera F."/>
            <person name="Lopez-Perez M."/>
        </authorList>
    </citation>
    <scope>NUCLEOTIDE SEQUENCE [LARGE SCALE GENOMIC DNA]</scope>
    <source>
        <strain evidence="3">MED-G169</strain>
    </source>
</reference>
<organism evidence="3 4">
    <name type="scientific">SAR92 clade bacterium</name>
    <dbReference type="NCBI Taxonomy" id="2315479"/>
    <lineage>
        <taxon>Bacteria</taxon>
        <taxon>Pseudomonadati</taxon>
        <taxon>Pseudomonadota</taxon>
        <taxon>Gammaproteobacteria</taxon>
        <taxon>Cellvibrionales</taxon>
        <taxon>Porticoccaceae</taxon>
        <taxon>SAR92 clade</taxon>
    </lineage>
</organism>
<protein>
    <submittedName>
        <fullName evidence="3">DnaA regulatory inactivator Hda</fullName>
    </submittedName>
</protein>
<dbReference type="InterPro" id="IPR017788">
    <property type="entry name" value="Hda"/>
</dbReference>
<comment type="caution">
    <text evidence="3">The sequence shown here is derived from an EMBL/GenBank/DDBJ whole genome shotgun (WGS) entry which is preliminary data.</text>
</comment>
<gene>
    <name evidence="3" type="primary">hda</name>
    <name evidence="3" type="ORF">EVB02_00500</name>
</gene>
<dbReference type="InterPro" id="IPR013317">
    <property type="entry name" value="DnaA_dom"/>
</dbReference>
<proteinExistence type="predicted"/>
<name>A0A520LP56_9GAMM</name>
<dbReference type="SUPFAM" id="SSF52540">
    <property type="entry name" value="P-loop containing nucleoside triphosphate hydrolases"/>
    <property type="match status" value="1"/>
</dbReference>
<sequence length="232" mass="26328">MNNSSQLALNVRLNINSTFENFFCADLEANKIGLKALKQNQEKFIYLLGSSGSGVSHLLQAVCNDSNYKGERSVYIPLSEVSKEDPETVFDGMDQFDCVCLDDLDAVIHRDNWQLEIFNLFNSIKLHDNRLVIGSHKNIANFNLTFLDLESRLKSFLSIGLTSLDDSQLIGFFSHQAKLKGMRISHGVAEFILNRVERKTHQMISILNILDEQSLEKTKMITIPFVKEVLNL</sequence>
<dbReference type="Pfam" id="PF00308">
    <property type="entry name" value="Bac_DnaA"/>
    <property type="match status" value="1"/>
</dbReference>
<dbReference type="GO" id="GO:0006270">
    <property type="term" value="P:DNA replication initiation"/>
    <property type="evidence" value="ECO:0007669"/>
    <property type="project" value="TreeGrafter"/>
</dbReference>